<organism evidence="1 2">
    <name type="scientific">Fibrisoma montanum</name>
    <dbReference type="NCBI Taxonomy" id="2305895"/>
    <lineage>
        <taxon>Bacteria</taxon>
        <taxon>Pseudomonadati</taxon>
        <taxon>Bacteroidota</taxon>
        <taxon>Cytophagia</taxon>
        <taxon>Cytophagales</taxon>
        <taxon>Spirosomataceae</taxon>
        <taxon>Fibrisoma</taxon>
    </lineage>
</organism>
<dbReference type="EMBL" id="QXED01000001">
    <property type="protein sequence ID" value="RIV27191.1"/>
    <property type="molecule type" value="Genomic_DNA"/>
</dbReference>
<proteinExistence type="predicted"/>
<accession>A0A418MIN8</accession>
<reference evidence="1 2" key="1">
    <citation type="submission" date="2018-08" db="EMBL/GenBank/DDBJ databases">
        <title>Fibrisoma montanum sp. nov., isolated from Danxia mountain soil.</title>
        <authorList>
            <person name="Huang Y."/>
        </authorList>
    </citation>
    <scope>NUCLEOTIDE SEQUENCE [LARGE SCALE GENOMIC DNA]</scope>
    <source>
        <strain evidence="1 2">HYT19</strain>
    </source>
</reference>
<dbReference type="AlphaFoldDB" id="A0A418MIN8"/>
<comment type="caution">
    <text evidence="1">The sequence shown here is derived from an EMBL/GenBank/DDBJ whole genome shotgun (WGS) entry which is preliminary data.</text>
</comment>
<dbReference type="Proteomes" id="UP000283523">
    <property type="component" value="Unassembled WGS sequence"/>
</dbReference>
<keyword evidence="2" id="KW-1185">Reference proteome</keyword>
<dbReference type="OrthoDB" id="798900at2"/>
<gene>
    <name evidence="1" type="ORF">DYU11_02445</name>
</gene>
<protein>
    <submittedName>
        <fullName evidence="1">Uncharacterized protein</fullName>
    </submittedName>
</protein>
<name>A0A418MIN8_9BACT</name>
<evidence type="ECO:0000313" key="2">
    <source>
        <dbReference type="Proteomes" id="UP000283523"/>
    </source>
</evidence>
<dbReference type="RefSeq" id="WP_119666043.1">
    <property type="nucleotide sequence ID" value="NZ_QXED01000001.1"/>
</dbReference>
<sequence length="76" mass="8413">MEKTSKATDPTEPYQFKPIKSYSVEDVLAAGGTSAFAYKMGKSGKKLAESLEKLPEGSHLTDEEFELALKTLREEK</sequence>
<evidence type="ECO:0000313" key="1">
    <source>
        <dbReference type="EMBL" id="RIV27191.1"/>
    </source>
</evidence>